<dbReference type="PANTHER" id="PTHR45703">
    <property type="entry name" value="DYNEIN HEAVY CHAIN"/>
    <property type="match status" value="1"/>
</dbReference>
<evidence type="ECO:0000259" key="3">
    <source>
        <dbReference type="Pfam" id="PF12774"/>
    </source>
</evidence>
<feature type="coiled-coil region" evidence="1">
    <location>
        <begin position="94"/>
        <end position="121"/>
    </location>
</feature>
<dbReference type="Pfam" id="PF12774">
    <property type="entry name" value="AAA_6"/>
    <property type="match status" value="1"/>
</dbReference>
<dbReference type="WBParaSite" id="Hba_19984">
    <property type="protein sequence ID" value="Hba_19984"/>
    <property type="gene ID" value="Hba_19984"/>
</dbReference>
<name>A0A1I7XRM1_HETBA</name>
<keyword evidence="1" id="KW-0175">Coiled coil</keyword>
<proteinExistence type="predicted"/>
<dbReference type="GO" id="GO:0007018">
    <property type="term" value="P:microtubule-based movement"/>
    <property type="evidence" value="ECO:0007669"/>
    <property type="project" value="InterPro"/>
</dbReference>
<dbReference type="InterPro" id="IPR026983">
    <property type="entry name" value="DHC"/>
</dbReference>
<dbReference type="InterPro" id="IPR013602">
    <property type="entry name" value="Dynein_heavy_linker"/>
</dbReference>
<dbReference type="GO" id="GO:0045505">
    <property type="term" value="F:dynein intermediate chain binding"/>
    <property type="evidence" value="ECO:0007669"/>
    <property type="project" value="InterPro"/>
</dbReference>
<dbReference type="InterPro" id="IPR035699">
    <property type="entry name" value="AAA_6"/>
</dbReference>
<dbReference type="Gene3D" id="3.20.180.20">
    <property type="entry name" value="Dynein heavy chain, N-terminal domain 2"/>
    <property type="match status" value="1"/>
</dbReference>
<accession>A0A1I7XRM1</accession>
<evidence type="ECO:0000313" key="4">
    <source>
        <dbReference type="Proteomes" id="UP000095283"/>
    </source>
</evidence>
<dbReference type="Pfam" id="PF08393">
    <property type="entry name" value="DHC_N2"/>
    <property type="match status" value="1"/>
</dbReference>
<sequence length="298" mass="34400">MNMLVGNIKTVLYEIISQNAMSWEDKLNRISAMFDVWIDVQRRWVYLEGLFSGSADIATLLPVESARFSSISTEFLALMKKVTSSPRILDVVGMQGAQRLLERLADMLSKIQKALGEYLERERASFPRFYFVGDEDLLEIMGNSKDIARLQKHLKKMFAGVTAIDVGEEDRIITALHSREGERVELMQPVHTKDVRINDWLKAFESEMRHTLSRLLGTCLLHFAKLDISLEYMEWLDKYPQIANANFFYGFEYLGIQERLVRTPLTDRCFLTMTQALHSRLVSNIIPLCDSLFFNVII</sequence>
<feature type="domain" description="Dynein heavy chain hydrolytic ATP-binding dynein motor region" evidence="3">
    <location>
        <begin position="249"/>
        <end position="285"/>
    </location>
</feature>
<dbReference type="Proteomes" id="UP000095283">
    <property type="component" value="Unplaced"/>
</dbReference>
<dbReference type="AlphaFoldDB" id="A0A1I7XRM1"/>
<feature type="domain" description="Dynein heavy chain linker" evidence="2">
    <location>
        <begin position="15"/>
        <end position="218"/>
    </location>
</feature>
<evidence type="ECO:0000256" key="1">
    <source>
        <dbReference type="SAM" id="Coils"/>
    </source>
</evidence>
<dbReference type="PANTHER" id="PTHR45703:SF36">
    <property type="entry name" value="DYNEIN HEAVY CHAIN, CYTOPLASMIC"/>
    <property type="match status" value="1"/>
</dbReference>
<dbReference type="GO" id="GO:0030286">
    <property type="term" value="C:dynein complex"/>
    <property type="evidence" value="ECO:0007669"/>
    <property type="project" value="InterPro"/>
</dbReference>
<dbReference type="GO" id="GO:0051959">
    <property type="term" value="F:dynein light intermediate chain binding"/>
    <property type="evidence" value="ECO:0007669"/>
    <property type="project" value="InterPro"/>
</dbReference>
<protein>
    <submittedName>
        <fullName evidence="5">DHC_N2 domain-containing protein</fullName>
    </submittedName>
</protein>
<organism evidence="4 5">
    <name type="scientific">Heterorhabditis bacteriophora</name>
    <name type="common">Entomopathogenic nematode worm</name>
    <dbReference type="NCBI Taxonomy" id="37862"/>
    <lineage>
        <taxon>Eukaryota</taxon>
        <taxon>Metazoa</taxon>
        <taxon>Ecdysozoa</taxon>
        <taxon>Nematoda</taxon>
        <taxon>Chromadorea</taxon>
        <taxon>Rhabditida</taxon>
        <taxon>Rhabditina</taxon>
        <taxon>Rhabditomorpha</taxon>
        <taxon>Strongyloidea</taxon>
        <taxon>Heterorhabditidae</taxon>
        <taxon>Heterorhabditis</taxon>
    </lineage>
</organism>
<reference evidence="5" key="1">
    <citation type="submission" date="2016-11" db="UniProtKB">
        <authorList>
            <consortium name="WormBaseParasite"/>
        </authorList>
    </citation>
    <scope>IDENTIFICATION</scope>
</reference>
<dbReference type="GO" id="GO:0005524">
    <property type="term" value="F:ATP binding"/>
    <property type="evidence" value="ECO:0007669"/>
    <property type="project" value="InterPro"/>
</dbReference>
<dbReference type="InterPro" id="IPR042228">
    <property type="entry name" value="Dynein_linker_3"/>
</dbReference>
<dbReference type="Gene3D" id="1.20.140.100">
    <property type="entry name" value="Dynein heavy chain, N-terminal domain 2"/>
    <property type="match status" value="1"/>
</dbReference>
<dbReference type="InterPro" id="IPR042222">
    <property type="entry name" value="Dynein_2_N"/>
</dbReference>
<dbReference type="FunFam" id="3.20.180.20:FF:000002">
    <property type="entry name" value="Cytoplasmic dynein heavy chain 1"/>
    <property type="match status" value="1"/>
</dbReference>
<keyword evidence="4" id="KW-1185">Reference proteome</keyword>
<evidence type="ECO:0000313" key="5">
    <source>
        <dbReference type="WBParaSite" id="Hba_19984"/>
    </source>
</evidence>
<evidence type="ECO:0000259" key="2">
    <source>
        <dbReference type="Pfam" id="PF08393"/>
    </source>
</evidence>